<feature type="compositionally biased region" description="Polar residues" evidence="1">
    <location>
        <begin position="254"/>
        <end position="268"/>
    </location>
</feature>
<comment type="caution">
    <text evidence="2">The sequence shown here is derived from an EMBL/GenBank/DDBJ whole genome shotgun (WGS) entry which is preliminary data.</text>
</comment>
<evidence type="ECO:0000313" key="3">
    <source>
        <dbReference type="Proteomes" id="UP000289152"/>
    </source>
</evidence>
<sequence length="392" mass="41512">MSALLAAAQGPSKAYVPLPDDISPPASYANLAPVHAVTRNGTVVYTKRVSSVTSSGSGDSDDSGSVRTERHENRSGTTFQSGSEETLAAPGSSRKGKEKANGNLHEDGDLGHYTWEAKGKGKETWDVEKGPVEYIEMVDGSETGSYPPVSGEVEEERRIQENLANFAARDMARRRAARLSRQLPSSPPSSPKPNGTTTSYLQRPLSIISSITSGSQNTSGKRNSLMGLMEGIGIVNPVKGKGDAEWGATHNPIPLTTSPRESTSTEYQNPYAKPASPIPRMVISPVSPTESPFDDPRPVPLPSSSTQRRGSINVDSSKTSAPLDTDVVGYAGPSWRGGAAIQDQGVAQDVQDVNVGTGEKWWHALCSWGSDVDGGHGNDQLGGQAGRTNPFE</sequence>
<feature type="region of interest" description="Disordered" evidence="1">
    <location>
        <begin position="372"/>
        <end position="392"/>
    </location>
</feature>
<protein>
    <submittedName>
        <fullName evidence="2">Uncharacterized protein</fullName>
    </submittedName>
</protein>
<dbReference type="AlphaFoldDB" id="A0A4Q1BNU1"/>
<feature type="region of interest" description="Disordered" evidence="1">
    <location>
        <begin position="48"/>
        <end position="115"/>
    </location>
</feature>
<feature type="region of interest" description="Disordered" evidence="1">
    <location>
        <begin position="172"/>
        <end position="199"/>
    </location>
</feature>
<feature type="compositionally biased region" description="Basic and acidic residues" evidence="1">
    <location>
        <begin position="98"/>
        <end position="115"/>
    </location>
</feature>
<dbReference type="EMBL" id="SDIL01000030">
    <property type="protein sequence ID" value="RXK39528.1"/>
    <property type="molecule type" value="Genomic_DNA"/>
</dbReference>
<dbReference type="Proteomes" id="UP000289152">
    <property type="component" value="Unassembled WGS sequence"/>
</dbReference>
<keyword evidence="3" id="KW-1185">Reference proteome</keyword>
<proteinExistence type="predicted"/>
<name>A0A4Q1BNU1_TREME</name>
<dbReference type="VEuPathDB" id="FungiDB:TREMEDRAFT_62341"/>
<feature type="region of interest" description="Disordered" evidence="1">
    <location>
        <begin position="243"/>
        <end position="325"/>
    </location>
</feature>
<feature type="compositionally biased region" description="Polar residues" evidence="1">
    <location>
        <begin position="75"/>
        <end position="84"/>
    </location>
</feature>
<feature type="compositionally biased region" description="Polar residues" evidence="1">
    <location>
        <begin position="302"/>
        <end position="322"/>
    </location>
</feature>
<dbReference type="InParanoid" id="A0A4Q1BNU1"/>
<gene>
    <name evidence="2" type="ORF">M231_03197</name>
</gene>
<evidence type="ECO:0000256" key="1">
    <source>
        <dbReference type="SAM" id="MobiDB-lite"/>
    </source>
</evidence>
<feature type="region of interest" description="Disordered" evidence="1">
    <location>
        <begin position="1"/>
        <end position="28"/>
    </location>
</feature>
<evidence type="ECO:0000313" key="2">
    <source>
        <dbReference type="EMBL" id="RXK39528.1"/>
    </source>
</evidence>
<feature type="compositionally biased region" description="Low complexity" evidence="1">
    <location>
        <begin position="49"/>
        <end position="66"/>
    </location>
</feature>
<organism evidence="2 3">
    <name type="scientific">Tremella mesenterica</name>
    <name type="common">Jelly fungus</name>
    <dbReference type="NCBI Taxonomy" id="5217"/>
    <lineage>
        <taxon>Eukaryota</taxon>
        <taxon>Fungi</taxon>
        <taxon>Dikarya</taxon>
        <taxon>Basidiomycota</taxon>
        <taxon>Agaricomycotina</taxon>
        <taxon>Tremellomycetes</taxon>
        <taxon>Tremellales</taxon>
        <taxon>Tremellaceae</taxon>
        <taxon>Tremella</taxon>
    </lineage>
</organism>
<accession>A0A4Q1BNU1</accession>
<reference evidence="2 3" key="1">
    <citation type="submission" date="2016-06" db="EMBL/GenBank/DDBJ databases">
        <title>Evolution of pathogenesis and genome organization in the Tremellales.</title>
        <authorList>
            <person name="Cuomo C."/>
            <person name="Litvintseva A."/>
            <person name="Heitman J."/>
            <person name="Chen Y."/>
            <person name="Sun S."/>
            <person name="Springer D."/>
            <person name="Dromer F."/>
            <person name="Young S."/>
            <person name="Zeng Q."/>
            <person name="Chapman S."/>
            <person name="Gujja S."/>
            <person name="Saif S."/>
            <person name="Birren B."/>
        </authorList>
    </citation>
    <scope>NUCLEOTIDE SEQUENCE [LARGE SCALE GENOMIC DNA]</scope>
    <source>
        <strain evidence="2 3">ATCC 28783</strain>
    </source>
</reference>
<dbReference type="OrthoDB" id="2574168at2759"/>